<name>A0A4U1HGZ3_9BURK</name>
<feature type="transmembrane region" description="Helical" evidence="7">
    <location>
        <begin position="498"/>
        <end position="518"/>
    </location>
</feature>
<dbReference type="PANTHER" id="PTHR30509:SF9">
    <property type="entry name" value="MULTIDRUG RESISTANCE PROTEIN MDTO"/>
    <property type="match status" value="1"/>
</dbReference>
<dbReference type="GO" id="GO:0005886">
    <property type="term" value="C:plasma membrane"/>
    <property type="evidence" value="ECO:0007669"/>
    <property type="project" value="UniProtKB-SubCell"/>
</dbReference>
<dbReference type="AlphaFoldDB" id="A0A4U1HGZ3"/>
<organism evidence="8 9">
    <name type="scientific">Trinickia terrae</name>
    <dbReference type="NCBI Taxonomy" id="2571161"/>
    <lineage>
        <taxon>Bacteria</taxon>
        <taxon>Pseudomonadati</taxon>
        <taxon>Pseudomonadota</taxon>
        <taxon>Betaproteobacteria</taxon>
        <taxon>Burkholderiales</taxon>
        <taxon>Burkholderiaceae</taxon>
        <taxon>Trinickia</taxon>
    </lineage>
</organism>
<keyword evidence="6 7" id="KW-0472">Membrane</keyword>
<dbReference type="GO" id="GO:0022857">
    <property type="term" value="F:transmembrane transporter activity"/>
    <property type="evidence" value="ECO:0007669"/>
    <property type="project" value="InterPro"/>
</dbReference>
<feature type="transmembrane region" description="Helical" evidence="7">
    <location>
        <begin position="530"/>
        <end position="554"/>
    </location>
</feature>
<evidence type="ECO:0000256" key="3">
    <source>
        <dbReference type="ARBA" id="ARBA00022475"/>
    </source>
</evidence>
<feature type="transmembrane region" description="Helical" evidence="7">
    <location>
        <begin position="107"/>
        <end position="124"/>
    </location>
</feature>
<protein>
    <submittedName>
        <fullName evidence="8">FUSC family protein</fullName>
    </submittedName>
</protein>
<dbReference type="InterPro" id="IPR006726">
    <property type="entry name" value="PHBA_efflux_AaeB/fusaric-R"/>
</dbReference>
<feature type="transmembrane region" description="Helical" evidence="7">
    <location>
        <begin position="33"/>
        <end position="53"/>
    </location>
</feature>
<feature type="transmembrane region" description="Helical" evidence="7">
    <location>
        <begin position="449"/>
        <end position="468"/>
    </location>
</feature>
<feature type="transmembrane region" description="Helical" evidence="7">
    <location>
        <begin position="474"/>
        <end position="491"/>
    </location>
</feature>
<evidence type="ECO:0000313" key="9">
    <source>
        <dbReference type="Proteomes" id="UP000305539"/>
    </source>
</evidence>
<feature type="transmembrane region" description="Helical" evidence="7">
    <location>
        <begin position="131"/>
        <end position="149"/>
    </location>
</feature>
<evidence type="ECO:0000256" key="6">
    <source>
        <dbReference type="ARBA" id="ARBA00023136"/>
    </source>
</evidence>
<evidence type="ECO:0000256" key="2">
    <source>
        <dbReference type="ARBA" id="ARBA00022448"/>
    </source>
</evidence>
<evidence type="ECO:0000313" key="8">
    <source>
        <dbReference type="EMBL" id="TKC80335.1"/>
    </source>
</evidence>
<evidence type="ECO:0000256" key="1">
    <source>
        <dbReference type="ARBA" id="ARBA00004651"/>
    </source>
</evidence>
<evidence type="ECO:0000256" key="7">
    <source>
        <dbReference type="SAM" id="Phobius"/>
    </source>
</evidence>
<comment type="caution">
    <text evidence="8">The sequence shown here is derived from an EMBL/GenBank/DDBJ whole genome shotgun (WGS) entry which is preliminary data.</text>
</comment>
<evidence type="ECO:0000256" key="5">
    <source>
        <dbReference type="ARBA" id="ARBA00022989"/>
    </source>
</evidence>
<gene>
    <name evidence="8" type="ORF">FAZ69_28895</name>
</gene>
<dbReference type="RefSeq" id="WP_136898515.1">
    <property type="nucleotide sequence ID" value="NZ_SWJE01000020.1"/>
</dbReference>
<feature type="transmembrane region" description="Helical" evidence="7">
    <location>
        <begin position="81"/>
        <end position="101"/>
    </location>
</feature>
<evidence type="ECO:0000256" key="4">
    <source>
        <dbReference type="ARBA" id="ARBA00022692"/>
    </source>
</evidence>
<comment type="subcellular location">
    <subcellularLocation>
        <location evidence="1">Cell membrane</location>
        <topology evidence="1">Multi-pass membrane protein</topology>
    </subcellularLocation>
</comment>
<reference evidence="8 9" key="1">
    <citation type="submission" date="2019-04" db="EMBL/GenBank/DDBJ databases">
        <title>Trinickia sp. 7GSK02, isolated from subtropical forest soil.</title>
        <authorList>
            <person name="Gao Z.-H."/>
            <person name="Qiu L.-H."/>
        </authorList>
    </citation>
    <scope>NUCLEOTIDE SEQUENCE [LARGE SCALE GENOMIC DNA]</scope>
    <source>
        <strain evidence="8 9">7GSK02</strain>
    </source>
</reference>
<accession>A0A4U1HGZ3</accession>
<keyword evidence="2" id="KW-0813">Transport</keyword>
<dbReference type="PANTHER" id="PTHR30509">
    <property type="entry name" value="P-HYDROXYBENZOIC ACID EFFLUX PUMP SUBUNIT-RELATED"/>
    <property type="match status" value="1"/>
</dbReference>
<proteinExistence type="predicted"/>
<keyword evidence="3" id="KW-1003">Cell membrane</keyword>
<keyword evidence="4 7" id="KW-0812">Transmembrane</keyword>
<dbReference type="EMBL" id="SWJE01000020">
    <property type="protein sequence ID" value="TKC80335.1"/>
    <property type="molecule type" value="Genomic_DNA"/>
</dbReference>
<dbReference type="Pfam" id="PF04632">
    <property type="entry name" value="FUSC"/>
    <property type="match status" value="1"/>
</dbReference>
<keyword evidence="9" id="KW-1185">Reference proteome</keyword>
<feature type="transmembrane region" description="Helical" evidence="7">
    <location>
        <begin position="392"/>
        <end position="413"/>
    </location>
</feature>
<feature type="transmembrane region" description="Helical" evidence="7">
    <location>
        <begin position="155"/>
        <end position="181"/>
    </location>
</feature>
<sequence>MSSPASSTPQTPRTLQDWYAIVADWARTDGATWIYLFKALLAAFLTLLIAMRLEMSQPKTAMATVFIVMQPQSGAVLAKSFYRFCGTLVGLVATLTLVGLFAQRPELFMTALAIWVGICTAGAARNRNFRSYGFLLAGYTAALIGLPAAQAPNGAFLSALTRVSEVSLGIACAGIVSALVFPQHTGERMRTTVRARFSAFVEYVSAALAGRTDRTYIEQTNARFLIDIVGFEAMRSLTEFEGPDARQRSGQLSRLNSEFMTASTRFHALHQLMNRLHDAGAADAIQAIEPYFKEIAPLLNPKGATVLTAVEAGYAADELEAYKAALPRRVREQRAAFENRPGFPLLDFDTASELLYRFVDDMLKYSRTYASLAAVEAQPRERWIEHYEPKTNLVATIVAGLRGAIVMAALSWFWLATAWPSGTMLVSTAAAVCALASSAPNPTRTSNQMGLGIALSVVAAFIVEFGVYPHIDGFALLCIALVPFLAFGIFLSTRPALAGYGAGYLIFFCNLAGPDNVINYDPSGFMNDAIALVLSTSVAAIAFSILLPPATPWLRNHLFADMRRQVLMACHAGLERVRSRFESGTRDLAFQAHQLAEREPEVRRDTLRWLVSVLEVGNAIIDLRQELAMLPPDPRYAATMPWRKTVAKTREAITSLFSRPDAKRLDTALAATGDAIAAVQQTLVAFAPPREERRQLQRILSHLHFIRTALLDPQSPLETFVGNGRGAAAPPPSGAHHAS</sequence>
<keyword evidence="5 7" id="KW-1133">Transmembrane helix</keyword>
<dbReference type="Proteomes" id="UP000305539">
    <property type="component" value="Unassembled WGS sequence"/>
</dbReference>
<dbReference type="OrthoDB" id="6538131at2"/>